<evidence type="ECO:0000256" key="2">
    <source>
        <dbReference type="PIRSR" id="PIRSR000137-2"/>
    </source>
</evidence>
<evidence type="ECO:0000313" key="6">
    <source>
        <dbReference type="Proteomes" id="UP000272025"/>
    </source>
</evidence>
<gene>
    <name evidence="5" type="ORF">SODALDRAFT_325596</name>
</gene>
<organism evidence="5 6">
    <name type="scientific">Sodiomyces alkalinus (strain CBS 110278 / VKM F-3762 / F11)</name>
    <name type="common">Alkaliphilic filamentous fungus</name>
    <dbReference type="NCBI Taxonomy" id="1314773"/>
    <lineage>
        <taxon>Eukaryota</taxon>
        <taxon>Fungi</taxon>
        <taxon>Dikarya</taxon>
        <taxon>Ascomycota</taxon>
        <taxon>Pezizomycotina</taxon>
        <taxon>Sordariomycetes</taxon>
        <taxon>Hypocreomycetidae</taxon>
        <taxon>Glomerellales</taxon>
        <taxon>Plectosphaerellaceae</taxon>
        <taxon>Sodiomyces</taxon>
    </lineage>
</organism>
<proteinExistence type="inferred from homology"/>
<dbReference type="SUPFAM" id="SSF54373">
    <property type="entry name" value="FAD-linked reductases, C-terminal domain"/>
    <property type="match status" value="1"/>
</dbReference>
<dbReference type="InterPro" id="IPR000172">
    <property type="entry name" value="GMC_OxRdtase_N"/>
</dbReference>
<feature type="binding site" evidence="2">
    <location>
        <position position="279"/>
    </location>
    <ligand>
        <name>FAD</name>
        <dbReference type="ChEBI" id="CHEBI:57692"/>
    </ligand>
</feature>
<keyword evidence="2" id="KW-0274">FAD</keyword>
<evidence type="ECO:0000256" key="3">
    <source>
        <dbReference type="SAM" id="SignalP"/>
    </source>
</evidence>
<feature type="chain" id="PRO_5018008021" evidence="3">
    <location>
        <begin position="24"/>
        <end position="636"/>
    </location>
</feature>
<dbReference type="RefSeq" id="XP_028464026.1">
    <property type="nucleotide sequence ID" value="XM_028609996.1"/>
</dbReference>
<evidence type="ECO:0000313" key="5">
    <source>
        <dbReference type="EMBL" id="ROT36220.1"/>
    </source>
</evidence>
<keyword evidence="2" id="KW-0285">Flavoprotein</keyword>
<name>A0A3N2PP61_SODAK</name>
<dbReference type="InterPro" id="IPR036188">
    <property type="entry name" value="FAD/NAD-bd_sf"/>
</dbReference>
<dbReference type="Gene3D" id="3.50.50.60">
    <property type="entry name" value="FAD/NAD(P)-binding domain"/>
    <property type="match status" value="1"/>
</dbReference>
<sequence length="636" mass="69256">MAKSRALLAALGGLAMGAAGVQAMTIPRSSSHTKILRQVEDVQDEYDYVIVGGGTAGLTVADRLTESGEYTVLVIERGLFGNDSSVNNVSGGSQAYQNSSLSFNFPSVPQVNLGNRVTGVVGGVMLGGSSGVNGMQVHRPQKADIDRWGSYFGPCSEWNWDNLLPYFRKSWRLHPPTPEMVEQFNIKYDTSYWGGEDDGGIHASFPTFHWPFMRAQMDAFADIEGIEFPVDSGAGDPGAFWYPASFEPTQVRRSFAMSEYWAGKGNARDNYETILGHRVVRVLFEDEEAVGVEYVDSNSRDTSQARTVRARKEVIIAAGTIYTPQVLQASGIGPRPVLERAGIDVLVDLPGVGANFQDHPLGAQALFYFTNWNFSPNPSDLQSNATFRALAEAEFAANRTGPLMIASGNAAAFLPFPVVAPERFEAIAAAYEAQDPAAYLHEGADETVVAGYQAQKSRLADALRSMDAANYNLFIRGSQMEGSVVYLHPLSRGTIEINATDPYFGTPVVDYRALSNPADIDIQVEFIRFTRRYFTETRLAQYGPIEFSPGAQVTSDEALRQAVRSQVSPTTFHPVGTAAMMPRELGGVVDENLLVYGVEKLSVIDASIQPELPGAYTQQPVYAVAEKAADLIKERA</sequence>
<dbReference type="OrthoDB" id="269227at2759"/>
<dbReference type="Pfam" id="PF05199">
    <property type="entry name" value="GMC_oxred_C"/>
    <property type="match status" value="1"/>
</dbReference>
<dbReference type="PIRSF" id="PIRSF000137">
    <property type="entry name" value="Alcohol_oxidase"/>
    <property type="match status" value="1"/>
</dbReference>
<dbReference type="PANTHER" id="PTHR11552">
    <property type="entry name" value="GLUCOSE-METHANOL-CHOLINE GMC OXIDOREDUCTASE"/>
    <property type="match status" value="1"/>
</dbReference>
<dbReference type="InterPro" id="IPR012132">
    <property type="entry name" value="GMC_OxRdtase"/>
</dbReference>
<reference evidence="5 6" key="1">
    <citation type="journal article" date="2018" name="Mol. Ecol.">
        <title>The obligate alkalophilic soda-lake fungus Sodiomyces alkalinus has shifted to a protein diet.</title>
        <authorList>
            <person name="Grum-Grzhimaylo A.A."/>
            <person name="Falkoski D.L."/>
            <person name="van den Heuvel J."/>
            <person name="Valero-Jimenez C.A."/>
            <person name="Min B."/>
            <person name="Choi I.G."/>
            <person name="Lipzen A."/>
            <person name="Daum C.G."/>
            <person name="Aanen D.K."/>
            <person name="Tsang A."/>
            <person name="Henrissat B."/>
            <person name="Bilanenko E.N."/>
            <person name="de Vries R.P."/>
            <person name="van Kan J.A.L."/>
            <person name="Grigoriev I.V."/>
            <person name="Debets A.J.M."/>
        </authorList>
    </citation>
    <scope>NUCLEOTIDE SEQUENCE [LARGE SCALE GENOMIC DNA]</scope>
    <source>
        <strain evidence="5 6">F11</strain>
    </source>
</reference>
<keyword evidence="6" id="KW-1185">Reference proteome</keyword>
<feature type="signal peptide" evidence="3">
    <location>
        <begin position="1"/>
        <end position="23"/>
    </location>
</feature>
<dbReference type="GeneID" id="39578474"/>
<dbReference type="PANTHER" id="PTHR11552:SF115">
    <property type="entry name" value="DEHYDROGENASE XPTC-RELATED"/>
    <property type="match status" value="1"/>
</dbReference>
<evidence type="ECO:0000259" key="4">
    <source>
        <dbReference type="PROSITE" id="PS00624"/>
    </source>
</evidence>
<feature type="domain" description="Glucose-methanol-choline oxidoreductase N-terminal" evidence="4">
    <location>
        <begin position="319"/>
        <end position="333"/>
    </location>
</feature>
<accession>A0A3N2PP61</accession>
<dbReference type="PROSITE" id="PS00624">
    <property type="entry name" value="GMC_OXRED_2"/>
    <property type="match status" value="1"/>
</dbReference>
<comment type="cofactor">
    <cofactor evidence="2">
        <name>FAD</name>
        <dbReference type="ChEBI" id="CHEBI:57692"/>
    </cofactor>
</comment>
<dbReference type="InterPro" id="IPR007867">
    <property type="entry name" value="GMC_OxRtase_C"/>
</dbReference>
<dbReference type="STRING" id="1314773.A0A3N2PP61"/>
<dbReference type="AlphaFoldDB" id="A0A3N2PP61"/>
<dbReference type="GO" id="GO:0016614">
    <property type="term" value="F:oxidoreductase activity, acting on CH-OH group of donors"/>
    <property type="evidence" value="ECO:0007669"/>
    <property type="project" value="InterPro"/>
</dbReference>
<dbReference type="EMBL" id="ML119059">
    <property type="protein sequence ID" value="ROT36220.1"/>
    <property type="molecule type" value="Genomic_DNA"/>
</dbReference>
<keyword evidence="3" id="KW-0732">Signal</keyword>
<protein>
    <submittedName>
        <fullName evidence="5">Alcohol oxidase</fullName>
    </submittedName>
</protein>
<dbReference type="GO" id="GO:0044550">
    <property type="term" value="P:secondary metabolite biosynthetic process"/>
    <property type="evidence" value="ECO:0007669"/>
    <property type="project" value="TreeGrafter"/>
</dbReference>
<evidence type="ECO:0000256" key="1">
    <source>
        <dbReference type="ARBA" id="ARBA00010790"/>
    </source>
</evidence>
<dbReference type="Pfam" id="PF00732">
    <property type="entry name" value="GMC_oxred_N"/>
    <property type="match status" value="1"/>
</dbReference>
<dbReference type="GO" id="GO:0050660">
    <property type="term" value="F:flavin adenine dinucleotide binding"/>
    <property type="evidence" value="ECO:0007669"/>
    <property type="project" value="InterPro"/>
</dbReference>
<dbReference type="Proteomes" id="UP000272025">
    <property type="component" value="Unassembled WGS sequence"/>
</dbReference>
<dbReference type="SUPFAM" id="SSF51905">
    <property type="entry name" value="FAD/NAD(P)-binding domain"/>
    <property type="match status" value="1"/>
</dbReference>
<comment type="similarity">
    <text evidence="1">Belongs to the GMC oxidoreductase family.</text>
</comment>
<dbReference type="Gene3D" id="3.30.560.10">
    <property type="entry name" value="Glucose Oxidase, domain 3"/>
    <property type="match status" value="1"/>
</dbReference>